<protein>
    <submittedName>
        <fullName evidence="2">SRPBCC family protein</fullName>
    </submittedName>
</protein>
<name>A0ABU3BBZ1_9GAMM</name>
<dbReference type="EMBL" id="JAVRHY010000015">
    <property type="protein sequence ID" value="MDT0619520.1"/>
    <property type="molecule type" value="Genomic_DNA"/>
</dbReference>
<proteinExistence type="predicted"/>
<organism evidence="2 3">
    <name type="scientific">Spectribacter acetivorans</name>
    <dbReference type="NCBI Taxonomy" id="3075603"/>
    <lineage>
        <taxon>Bacteria</taxon>
        <taxon>Pseudomonadati</taxon>
        <taxon>Pseudomonadota</taxon>
        <taxon>Gammaproteobacteria</taxon>
        <taxon>Salinisphaerales</taxon>
        <taxon>Salinisphaeraceae</taxon>
        <taxon>Spectribacter</taxon>
    </lineage>
</organism>
<accession>A0ABU3BBZ1</accession>
<comment type="caution">
    <text evidence="2">The sequence shown here is derived from an EMBL/GenBank/DDBJ whole genome shotgun (WGS) entry which is preliminary data.</text>
</comment>
<dbReference type="InterPro" id="IPR019587">
    <property type="entry name" value="Polyketide_cyclase/dehydratase"/>
</dbReference>
<dbReference type="Gene3D" id="3.30.530.20">
    <property type="match status" value="1"/>
</dbReference>
<dbReference type="Proteomes" id="UP001259982">
    <property type="component" value="Unassembled WGS sequence"/>
</dbReference>
<sequence length="214" mass="23769">MPFRVIRIRRQIAAPVQAVFDHVANLDNYARLPGVRRARLLREGTTERQGTGAEREIALTFGTLVERITEFDPPHRLAWRMIRVPFPIHHLGAELRLREVAGGTEIQWVSRFRARSPIGAGLIERSASVALTAVYGTALLLWKRSLEAGHPRWRHSLPASASTGAPAASAPPAQRASGRAQPPPRRLLPYAGARLMGAVRNALGLPARLFRRRR</sequence>
<feature type="compositionally biased region" description="Low complexity" evidence="1">
    <location>
        <begin position="158"/>
        <end position="180"/>
    </location>
</feature>
<gene>
    <name evidence="2" type="ORF">RM531_13660</name>
</gene>
<evidence type="ECO:0000256" key="1">
    <source>
        <dbReference type="SAM" id="MobiDB-lite"/>
    </source>
</evidence>
<dbReference type="InterPro" id="IPR023393">
    <property type="entry name" value="START-like_dom_sf"/>
</dbReference>
<evidence type="ECO:0000313" key="2">
    <source>
        <dbReference type="EMBL" id="MDT0619520.1"/>
    </source>
</evidence>
<dbReference type="RefSeq" id="WP_311660001.1">
    <property type="nucleotide sequence ID" value="NZ_JAVRHY010000015.1"/>
</dbReference>
<evidence type="ECO:0000313" key="3">
    <source>
        <dbReference type="Proteomes" id="UP001259982"/>
    </source>
</evidence>
<reference evidence="2 3" key="1">
    <citation type="submission" date="2023-09" db="EMBL/GenBank/DDBJ databases">
        <authorList>
            <person name="Rey-Velasco X."/>
        </authorList>
    </citation>
    <scope>NUCLEOTIDE SEQUENCE [LARGE SCALE GENOMIC DNA]</scope>
    <source>
        <strain evidence="2 3">P385</strain>
    </source>
</reference>
<dbReference type="Pfam" id="PF10604">
    <property type="entry name" value="Polyketide_cyc2"/>
    <property type="match status" value="1"/>
</dbReference>
<keyword evidence="3" id="KW-1185">Reference proteome</keyword>
<dbReference type="SUPFAM" id="SSF55961">
    <property type="entry name" value="Bet v1-like"/>
    <property type="match status" value="1"/>
</dbReference>
<feature type="region of interest" description="Disordered" evidence="1">
    <location>
        <begin position="154"/>
        <end position="184"/>
    </location>
</feature>
<dbReference type="CDD" id="cd07821">
    <property type="entry name" value="PYR_PYL_RCAR_like"/>
    <property type="match status" value="1"/>
</dbReference>